<organism evidence="2 3">
    <name type="scientific">Porphyra umbilicalis</name>
    <name type="common">Purple laver</name>
    <name type="synonym">Red alga</name>
    <dbReference type="NCBI Taxonomy" id="2786"/>
    <lineage>
        <taxon>Eukaryota</taxon>
        <taxon>Rhodophyta</taxon>
        <taxon>Bangiophyceae</taxon>
        <taxon>Bangiales</taxon>
        <taxon>Bangiaceae</taxon>
        <taxon>Porphyra</taxon>
    </lineage>
</organism>
<feature type="region of interest" description="Disordered" evidence="1">
    <location>
        <begin position="107"/>
        <end position="181"/>
    </location>
</feature>
<gene>
    <name evidence="2" type="ORF">BU14_0103s0054</name>
</gene>
<dbReference type="Proteomes" id="UP000218209">
    <property type="component" value="Unassembled WGS sequence"/>
</dbReference>
<reference evidence="2 3" key="1">
    <citation type="submission" date="2017-03" db="EMBL/GenBank/DDBJ databases">
        <title>WGS assembly of Porphyra umbilicalis.</title>
        <authorList>
            <person name="Brawley S.H."/>
            <person name="Blouin N.A."/>
            <person name="Ficko-Blean E."/>
            <person name="Wheeler G.L."/>
            <person name="Lohr M."/>
            <person name="Goodson H.V."/>
            <person name="Jenkins J.W."/>
            <person name="Blaby-Haas C.E."/>
            <person name="Helliwell K.E."/>
            <person name="Chan C."/>
            <person name="Marriage T."/>
            <person name="Bhattacharya D."/>
            <person name="Klein A.S."/>
            <person name="Badis Y."/>
            <person name="Brodie J."/>
            <person name="Cao Y."/>
            <person name="Collen J."/>
            <person name="Dittami S.M."/>
            <person name="Gachon C.M."/>
            <person name="Green B.R."/>
            <person name="Karpowicz S."/>
            <person name="Kim J.W."/>
            <person name="Kudahl U."/>
            <person name="Lin S."/>
            <person name="Michel G."/>
            <person name="Mittag M."/>
            <person name="Olson B.J."/>
            <person name="Pangilinan J."/>
            <person name="Peng Y."/>
            <person name="Qiu H."/>
            <person name="Shu S."/>
            <person name="Singer J.T."/>
            <person name="Smith A.G."/>
            <person name="Sprecher B.N."/>
            <person name="Wagner V."/>
            <person name="Wang W."/>
            <person name="Wang Z.-Y."/>
            <person name="Yan J."/>
            <person name="Yarish C."/>
            <person name="Zoeuner-Riek S."/>
            <person name="Zhuang Y."/>
            <person name="Zou Y."/>
            <person name="Lindquist E.A."/>
            <person name="Grimwood J."/>
            <person name="Barry K."/>
            <person name="Rokhsar D.S."/>
            <person name="Schmutz J."/>
            <person name="Stiller J.W."/>
            <person name="Grossman A.R."/>
            <person name="Prochnik S.E."/>
        </authorList>
    </citation>
    <scope>NUCLEOTIDE SEQUENCE [LARGE SCALE GENOMIC DNA]</scope>
    <source>
        <strain evidence="2">4086291</strain>
    </source>
</reference>
<proteinExistence type="predicted"/>
<dbReference type="EMBL" id="KV918807">
    <property type="protein sequence ID" value="OSX78711.1"/>
    <property type="molecule type" value="Genomic_DNA"/>
</dbReference>
<evidence type="ECO:0000313" key="2">
    <source>
        <dbReference type="EMBL" id="OSX78711.1"/>
    </source>
</evidence>
<name>A0A1X6PCV5_PORUM</name>
<keyword evidence="3" id="KW-1185">Reference proteome</keyword>
<accession>A0A1X6PCV5</accession>
<feature type="compositionally biased region" description="Pro residues" evidence="1">
    <location>
        <begin position="123"/>
        <end position="140"/>
    </location>
</feature>
<dbReference type="AlphaFoldDB" id="A0A1X6PCV5"/>
<evidence type="ECO:0000313" key="3">
    <source>
        <dbReference type="Proteomes" id="UP000218209"/>
    </source>
</evidence>
<feature type="compositionally biased region" description="Polar residues" evidence="1">
    <location>
        <begin position="107"/>
        <end position="118"/>
    </location>
</feature>
<evidence type="ECO:0000256" key="1">
    <source>
        <dbReference type="SAM" id="MobiDB-lite"/>
    </source>
</evidence>
<sequence>MTGKAVDACLVVGATVHTKAVHITNLAELSRFRGALARTFYLDGAVLQVVRSKGKGGRNKTELRTSWIWRGRTVEKLLGLASVRARPAPPHELLADQSAVELGTPVTQASAPGSQTVGNACAPLPPPAVGGQALPPPPPRAGRLPPTHPRARQVLLSRKGLVVPPPPPAAPWNRLSPPLTG</sequence>
<protein>
    <submittedName>
        <fullName evidence="2">Uncharacterized protein</fullName>
    </submittedName>
</protein>